<evidence type="ECO:0000256" key="13">
    <source>
        <dbReference type="ARBA" id="ARBA00023157"/>
    </source>
</evidence>
<keyword evidence="8 16" id="KW-0547">Nucleotide-binding</keyword>
<keyword evidence="3" id="KW-1003">Cell membrane</keyword>
<feature type="binding site" evidence="16">
    <location>
        <position position="416"/>
    </location>
    <ligand>
        <name>ATP</name>
        <dbReference type="ChEBI" id="CHEBI:30616"/>
    </ligand>
</feature>
<dbReference type="InterPro" id="IPR017441">
    <property type="entry name" value="Protein_kinase_ATP_BS"/>
</dbReference>
<evidence type="ECO:0000256" key="17">
    <source>
        <dbReference type="SAM" id="MobiDB-lite"/>
    </source>
</evidence>
<evidence type="ECO:0000256" key="7">
    <source>
        <dbReference type="ARBA" id="ARBA00022729"/>
    </source>
</evidence>
<feature type="compositionally biased region" description="Low complexity" evidence="17">
    <location>
        <begin position="123"/>
        <end position="133"/>
    </location>
</feature>
<reference evidence="20 21" key="1">
    <citation type="submission" date="2024-01" db="EMBL/GenBank/DDBJ databases">
        <title>The genomes of 5 underutilized Papilionoideae crops provide insights into root nodulation and disease resistance.</title>
        <authorList>
            <person name="Yuan L."/>
        </authorList>
    </citation>
    <scope>NUCLEOTIDE SEQUENCE [LARGE SCALE GENOMIC DNA]</scope>
    <source>
        <strain evidence="20">LY-2023</strain>
        <tissue evidence="20">Leaf</tissue>
    </source>
</reference>
<dbReference type="PANTHER" id="PTHR47982">
    <property type="entry name" value="PROLINE-RICH RECEPTOR-LIKE PROTEIN KINASE PERK4"/>
    <property type="match status" value="1"/>
</dbReference>
<keyword evidence="12 18" id="KW-0472">Membrane</keyword>
<dbReference type="PANTHER" id="PTHR47982:SF22">
    <property type="entry name" value="PROLINE-RICH RECEPTOR-LIKE PROTEIN KINASE PERK14"/>
    <property type="match status" value="1"/>
</dbReference>
<comment type="catalytic activity">
    <reaction evidence="15">
        <text>L-seryl-[protein] + ATP = O-phospho-L-seryl-[protein] + ADP + H(+)</text>
        <dbReference type="Rhea" id="RHEA:17989"/>
        <dbReference type="Rhea" id="RHEA-COMP:9863"/>
        <dbReference type="Rhea" id="RHEA-COMP:11604"/>
        <dbReference type="ChEBI" id="CHEBI:15378"/>
        <dbReference type="ChEBI" id="CHEBI:29999"/>
        <dbReference type="ChEBI" id="CHEBI:30616"/>
        <dbReference type="ChEBI" id="CHEBI:83421"/>
        <dbReference type="ChEBI" id="CHEBI:456216"/>
        <dbReference type="EC" id="2.7.11.1"/>
    </reaction>
</comment>
<keyword evidence="13" id="KW-1015">Disulfide bond</keyword>
<feature type="compositionally biased region" description="Pro residues" evidence="17">
    <location>
        <begin position="219"/>
        <end position="228"/>
    </location>
</feature>
<feature type="transmembrane region" description="Helical" evidence="18">
    <location>
        <begin position="6"/>
        <end position="29"/>
    </location>
</feature>
<dbReference type="InterPro" id="IPR011009">
    <property type="entry name" value="Kinase-like_dom_sf"/>
</dbReference>
<feature type="transmembrane region" description="Helical" evidence="18">
    <location>
        <begin position="280"/>
        <end position="301"/>
    </location>
</feature>
<dbReference type="EC" id="2.7.11.1" evidence="2"/>
<keyword evidence="7" id="KW-0732">Signal</keyword>
<name>A0AAN9K919_CLITE</name>
<keyword evidence="9" id="KW-0418">Kinase</keyword>
<comment type="subcellular location">
    <subcellularLocation>
        <location evidence="1">Cell membrane</location>
        <topology evidence="1">Single-pass membrane protein</topology>
    </subcellularLocation>
</comment>
<keyword evidence="11 18" id="KW-1133">Transmembrane helix</keyword>
<evidence type="ECO:0000256" key="14">
    <source>
        <dbReference type="ARBA" id="ARBA00047899"/>
    </source>
</evidence>
<dbReference type="PROSITE" id="PS50011">
    <property type="entry name" value="PROTEIN_KINASE_DOM"/>
    <property type="match status" value="1"/>
</dbReference>
<evidence type="ECO:0000256" key="6">
    <source>
        <dbReference type="ARBA" id="ARBA00022692"/>
    </source>
</evidence>
<evidence type="ECO:0000259" key="19">
    <source>
        <dbReference type="PROSITE" id="PS50011"/>
    </source>
</evidence>
<evidence type="ECO:0000256" key="4">
    <source>
        <dbReference type="ARBA" id="ARBA00022527"/>
    </source>
</evidence>
<feature type="compositionally biased region" description="Pro residues" evidence="17">
    <location>
        <begin position="134"/>
        <end position="147"/>
    </location>
</feature>
<dbReference type="PRINTS" id="PR01217">
    <property type="entry name" value="PRICHEXTENSN"/>
</dbReference>
<dbReference type="Gene3D" id="1.10.510.10">
    <property type="entry name" value="Transferase(Phosphotransferase) domain 1"/>
    <property type="match status" value="1"/>
</dbReference>
<feature type="region of interest" description="Disordered" evidence="17">
    <location>
        <begin position="109"/>
        <end position="174"/>
    </location>
</feature>
<comment type="caution">
    <text evidence="20">The sequence shown here is derived from an EMBL/GenBank/DDBJ whole genome shotgun (WGS) entry which is preliminary data.</text>
</comment>
<keyword evidence="5" id="KW-0808">Transferase</keyword>
<dbReference type="GO" id="GO:0005886">
    <property type="term" value="C:plasma membrane"/>
    <property type="evidence" value="ECO:0007669"/>
    <property type="project" value="UniProtKB-SubCell"/>
</dbReference>
<evidence type="ECO:0000256" key="9">
    <source>
        <dbReference type="ARBA" id="ARBA00022777"/>
    </source>
</evidence>
<evidence type="ECO:0000313" key="20">
    <source>
        <dbReference type="EMBL" id="KAK7311797.1"/>
    </source>
</evidence>
<evidence type="ECO:0000256" key="15">
    <source>
        <dbReference type="ARBA" id="ARBA00048679"/>
    </source>
</evidence>
<dbReference type="GO" id="GO:0004674">
    <property type="term" value="F:protein serine/threonine kinase activity"/>
    <property type="evidence" value="ECO:0007669"/>
    <property type="project" value="UniProtKB-KW"/>
</dbReference>
<evidence type="ECO:0000256" key="5">
    <source>
        <dbReference type="ARBA" id="ARBA00022679"/>
    </source>
</evidence>
<evidence type="ECO:0000256" key="3">
    <source>
        <dbReference type="ARBA" id="ARBA00022475"/>
    </source>
</evidence>
<keyword evidence="6 18" id="KW-0812">Transmembrane</keyword>
<organism evidence="20 21">
    <name type="scientific">Clitoria ternatea</name>
    <name type="common">Butterfly pea</name>
    <dbReference type="NCBI Taxonomy" id="43366"/>
    <lineage>
        <taxon>Eukaryota</taxon>
        <taxon>Viridiplantae</taxon>
        <taxon>Streptophyta</taxon>
        <taxon>Embryophyta</taxon>
        <taxon>Tracheophyta</taxon>
        <taxon>Spermatophyta</taxon>
        <taxon>Magnoliopsida</taxon>
        <taxon>eudicotyledons</taxon>
        <taxon>Gunneridae</taxon>
        <taxon>Pentapetalae</taxon>
        <taxon>rosids</taxon>
        <taxon>fabids</taxon>
        <taxon>Fabales</taxon>
        <taxon>Fabaceae</taxon>
        <taxon>Papilionoideae</taxon>
        <taxon>50 kb inversion clade</taxon>
        <taxon>NPAAA clade</taxon>
        <taxon>indigoferoid/millettioid clade</taxon>
        <taxon>Phaseoleae</taxon>
        <taxon>Clitoria</taxon>
    </lineage>
</organism>
<evidence type="ECO:0000256" key="12">
    <source>
        <dbReference type="ARBA" id="ARBA00023136"/>
    </source>
</evidence>
<evidence type="ECO:0000256" key="10">
    <source>
        <dbReference type="ARBA" id="ARBA00022840"/>
    </source>
</evidence>
<keyword evidence="10 16" id="KW-0067">ATP-binding</keyword>
<evidence type="ECO:0000256" key="18">
    <source>
        <dbReference type="SAM" id="Phobius"/>
    </source>
</evidence>
<dbReference type="InterPro" id="IPR000719">
    <property type="entry name" value="Prot_kinase_dom"/>
</dbReference>
<feature type="compositionally biased region" description="Low complexity" evidence="17">
    <location>
        <begin position="229"/>
        <end position="242"/>
    </location>
</feature>
<evidence type="ECO:0000313" key="21">
    <source>
        <dbReference type="Proteomes" id="UP001359559"/>
    </source>
</evidence>
<keyword evidence="21" id="KW-1185">Reference proteome</keyword>
<dbReference type="Proteomes" id="UP001359559">
    <property type="component" value="Unassembled WGS sequence"/>
</dbReference>
<dbReference type="FunFam" id="1.10.510.10:FF:000468">
    <property type="entry name" value="PTI1-like tyrosine-protein kinase 3"/>
    <property type="match status" value="1"/>
</dbReference>
<dbReference type="SMART" id="SM00220">
    <property type="entry name" value="S_TKc"/>
    <property type="match status" value="1"/>
</dbReference>
<dbReference type="FunFam" id="3.30.200.20:FF:000212">
    <property type="entry name" value="Proline-rich receptor-like protein kinase PERK8"/>
    <property type="match status" value="1"/>
</dbReference>
<dbReference type="InterPro" id="IPR008271">
    <property type="entry name" value="Ser/Thr_kinase_AS"/>
</dbReference>
<dbReference type="InterPro" id="IPR047117">
    <property type="entry name" value="PERK1-13-like"/>
</dbReference>
<feature type="domain" description="Protein kinase" evidence="19">
    <location>
        <begin position="388"/>
        <end position="681"/>
    </location>
</feature>
<dbReference type="Pfam" id="PF00069">
    <property type="entry name" value="Pkinase"/>
    <property type="match status" value="1"/>
</dbReference>
<protein>
    <recommendedName>
        <fullName evidence="2">non-specific serine/threonine protein kinase</fullName>
        <ecNumber evidence="2">2.7.11.1</ecNumber>
    </recommendedName>
</protein>
<dbReference type="PROSITE" id="PS00108">
    <property type="entry name" value="PROTEIN_KINASE_ST"/>
    <property type="match status" value="1"/>
</dbReference>
<feature type="region of interest" description="Disordered" evidence="17">
    <location>
        <begin position="199"/>
        <end position="262"/>
    </location>
</feature>
<keyword evidence="4" id="KW-0723">Serine/threonine-protein kinase</keyword>
<evidence type="ECO:0000256" key="16">
    <source>
        <dbReference type="PROSITE-ProRule" id="PRU10141"/>
    </source>
</evidence>
<dbReference type="GO" id="GO:0051707">
    <property type="term" value="P:response to other organism"/>
    <property type="evidence" value="ECO:0007669"/>
    <property type="project" value="UniProtKB-ARBA"/>
</dbReference>
<evidence type="ECO:0000256" key="1">
    <source>
        <dbReference type="ARBA" id="ARBA00004162"/>
    </source>
</evidence>
<dbReference type="GO" id="GO:0005524">
    <property type="term" value="F:ATP binding"/>
    <property type="evidence" value="ECO:0007669"/>
    <property type="project" value="UniProtKB-UniRule"/>
</dbReference>
<dbReference type="EMBL" id="JAYKXN010000002">
    <property type="protein sequence ID" value="KAK7311797.1"/>
    <property type="molecule type" value="Genomic_DNA"/>
</dbReference>
<dbReference type="CDD" id="cd14066">
    <property type="entry name" value="STKc_IRAK"/>
    <property type="match status" value="1"/>
</dbReference>
<proteinExistence type="predicted"/>
<evidence type="ECO:0000256" key="11">
    <source>
        <dbReference type="ARBA" id="ARBA00022989"/>
    </source>
</evidence>
<comment type="catalytic activity">
    <reaction evidence="14">
        <text>L-threonyl-[protein] + ATP = O-phospho-L-threonyl-[protein] + ADP + H(+)</text>
        <dbReference type="Rhea" id="RHEA:46608"/>
        <dbReference type="Rhea" id="RHEA-COMP:11060"/>
        <dbReference type="Rhea" id="RHEA-COMP:11605"/>
        <dbReference type="ChEBI" id="CHEBI:15378"/>
        <dbReference type="ChEBI" id="CHEBI:30013"/>
        <dbReference type="ChEBI" id="CHEBI:30616"/>
        <dbReference type="ChEBI" id="CHEBI:61977"/>
        <dbReference type="ChEBI" id="CHEBI:456216"/>
        <dbReference type="EC" id="2.7.11.1"/>
    </reaction>
</comment>
<dbReference type="AlphaFoldDB" id="A0AAN9K919"/>
<gene>
    <name evidence="20" type="ORF">RJT34_10162</name>
</gene>
<dbReference type="Gene3D" id="3.30.200.20">
    <property type="entry name" value="Phosphorylase Kinase, domain 1"/>
    <property type="match status" value="1"/>
</dbReference>
<sequence length="737" mass="78587">MFCGDFLTFIRAFIVFYGICIAIVIHCFAASCEGKKRKQINIMFAVAPISPAFSPATKPPLRAFDITPPPLMQPAPPPFYSPPSPSIFPAPSAPPASSLATSAPPALSLTVPLPTNSPPPVMSPTTPSLAAPSSPLPEILPVPPSSPPITSNESPDSPPPPPLPSPVTPLPPTELLPSPVAKAFPPLPVPFATAPVTTTIPPFTVTPSPPTPTVTFPPEEIPPPPSPAAPASTSPLETPSSAVLPASAPEVKSPPTSSTRSLPVAVEVQKPSAFHMSSGFIVGLVIGAIIFVFVVAIVSVLCRNTKKKRQKNLWTYQYKDSSSPVVALGSKGSHVIQVLSNSMLPPQLTKGGSGSVNYGSVNAIPNVGFGSVNGIFTYDELVVATNRFSESNLLGEGGFGYVYKGVLQCGKEIAVKQLKTGSQQGEREFQAEVETISRVHHKHLVELVGYCVARAERLLVYEFVPNDTLEFHLHGEGNAVMEWATRIKIALGSAKGLAYLHEDCNPAIIHRDIKASNILLDFKFEAKVSDFGLAKIFPKTDGRITHLTTRVVGTFGYLAPEYASSGKLTDKSDVYSYGVMLLELITGRPPITTAGSRNENLVDWSKSEIEGAMFTHKVSSATDNQSINNVLALQARPLLAQALQDGDFNDLVDPRLQKNYEADEMARMITCAAACVLHSARLRPRMSQIVGALEGVVSLTDLVGDITPGHTTLYSWSNSSVQIMMAANTSRTEEISI</sequence>
<dbReference type="SUPFAM" id="SSF56112">
    <property type="entry name" value="Protein kinase-like (PK-like)"/>
    <property type="match status" value="1"/>
</dbReference>
<accession>A0AAN9K919</accession>
<dbReference type="PROSITE" id="PS00107">
    <property type="entry name" value="PROTEIN_KINASE_ATP"/>
    <property type="match status" value="1"/>
</dbReference>
<feature type="compositionally biased region" description="Pro residues" evidence="17">
    <location>
        <begin position="156"/>
        <end position="174"/>
    </location>
</feature>
<evidence type="ECO:0000256" key="8">
    <source>
        <dbReference type="ARBA" id="ARBA00022741"/>
    </source>
</evidence>
<evidence type="ECO:0000256" key="2">
    <source>
        <dbReference type="ARBA" id="ARBA00012513"/>
    </source>
</evidence>